<dbReference type="AlphaFoldDB" id="A0A6J6H718"/>
<gene>
    <name evidence="1" type="ORF">UFOPK1835_00914</name>
</gene>
<organism evidence="1">
    <name type="scientific">freshwater metagenome</name>
    <dbReference type="NCBI Taxonomy" id="449393"/>
    <lineage>
        <taxon>unclassified sequences</taxon>
        <taxon>metagenomes</taxon>
        <taxon>ecological metagenomes</taxon>
    </lineage>
</organism>
<sequence>MYSLRQTYALVVADADPEFEGERETGSLDIEDRNHLARHLAFGADLVVVTGRTDINGFSRMLRLTTDLLDHGVDPERIQPVVIGTSRVPQFARELRSSLHDLLATMSPESQTQPALLIPASREMSSIRHDGSALPNRLVAPLTSRMRSSLANVPIKRSAAAQPVRIPTTRLGRAS</sequence>
<evidence type="ECO:0000313" key="1">
    <source>
        <dbReference type="EMBL" id="CAB4608313.1"/>
    </source>
</evidence>
<name>A0A6J6H718_9ZZZZ</name>
<accession>A0A6J6H718</accession>
<proteinExistence type="predicted"/>
<protein>
    <submittedName>
        <fullName evidence="1">Unannotated protein</fullName>
    </submittedName>
</protein>
<dbReference type="EMBL" id="CAEZUP010000031">
    <property type="protein sequence ID" value="CAB4608313.1"/>
    <property type="molecule type" value="Genomic_DNA"/>
</dbReference>
<reference evidence="1" key="1">
    <citation type="submission" date="2020-05" db="EMBL/GenBank/DDBJ databases">
        <authorList>
            <person name="Chiriac C."/>
            <person name="Salcher M."/>
            <person name="Ghai R."/>
            <person name="Kavagutti S V."/>
        </authorList>
    </citation>
    <scope>NUCLEOTIDE SEQUENCE</scope>
</reference>